<dbReference type="Gene3D" id="6.10.340.10">
    <property type="match status" value="1"/>
</dbReference>
<evidence type="ECO:0000256" key="11">
    <source>
        <dbReference type="SAM" id="Phobius"/>
    </source>
</evidence>
<dbReference type="PROSITE" id="PS50885">
    <property type="entry name" value="HAMP"/>
    <property type="match status" value="1"/>
</dbReference>
<keyword evidence="7 14" id="KW-0418">Kinase</keyword>
<evidence type="ECO:0000313" key="15">
    <source>
        <dbReference type="Proteomes" id="UP001056201"/>
    </source>
</evidence>
<dbReference type="Pfam" id="PF00512">
    <property type="entry name" value="HisKA"/>
    <property type="match status" value="1"/>
</dbReference>
<name>A0ABY4S871_AQUTE</name>
<dbReference type="Pfam" id="PF02518">
    <property type="entry name" value="HATPase_c"/>
    <property type="match status" value="1"/>
</dbReference>
<dbReference type="GO" id="GO:0004673">
    <property type="term" value="F:protein histidine kinase activity"/>
    <property type="evidence" value="ECO:0007669"/>
    <property type="project" value="UniProtKB-EC"/>
</dbReference>
<evidence type="ECO:0000256" key="3">
    <source>
        <dbReference type="ARBA" id="ARBA00012438"/>
    </source>
</evidence>
<dbReference type="NCBIfam" id="NF012163">
    <property type="entry name" value="BaeS_SmeS"/>
    <property type="match status" value="1"/>
</dbReference>
<dbReference type="SUPFAM" id="SSF158472">
    <property type="entry name" value="HAMP domain-like"/>
    <property type="match status" value="1"/>
</dbReference>
<keyword evidence="4" id="KW-0597">Phosphoprotein</keyword>
<dbReference type="InterPro" id="IPR005467">
    <property type="entry name" value="His_kinase_dom"/>
</dbReference>
<dbReference type="SUPFAM" id="SSF47384">
    <property type="entry name" value="Homodimeric domain of signal transducing histidine kinase"/>
    <property type="match status" value="1"/>
</dbReference>
<keyword evidence="8 11" id="KW-1133">Transmembrane helix</keyword>
<reference evidence="14" key="1">
    <citation type="submission" date="2022-05" db="EMBL/GenBank/DDBJ databases">
        <title>An RpoN-dependent PEP-CTERM gene is involved in floc formation of an Aquincola tertiaricarbonis strain.</title>
        <authorList>
            <person name="Qiu D."/>
            <person name="Xia M."/>
        </authorList>
    </citation>
    <scope>NUCLEOTIDE SEQUENCE</scope>
    <source>
        <strain evidence="14">RN12</strain>
    </source>
</reference>
<keyword evidence="15" id="KW-1185">Reference proteome</keyword>
<accession>A0ABY4S871</accession>
<keyword evidence="6 11" id="KW-0812">Transmembrane</keyword>
<dbReference type="InterPro" id="IPR003594">
    <property type="entry name" value="HATPase_dom"/>
</dbReference>
<dbReference type="Proteomes" id="UP001056201">
    <property type="component" value="Chromosome 2"/>
</dbReference>
<dbReference type="EMBL" id="CP097636">
    <property type="protein sequence ID" value="URI09208.1"/>
    <property type="molecule type" value="Genomic_DNA"/>
</dbReference>
<keyword evidence="9" id="KW-0902">Two-component regulatory system</keyword>
<dbReference type="InterPro" id="IPR003660">
    <property type="entry name" value="HAMP_dom"/>
</dbReference>
<proteinExistence type="predicted"/>
<evidence type="ECO:0000259" key="13">
    <source>
        <dbReference type="PROSITE" id="PS50885"/>
    </source>
</evidence>
<evidence type="ECO:0000256" key="7">
    <source>
        <dbReference type="ARBA" id="ARBA00022777"/>
    </source>
</evidence>
<evidence type="ECO:0000313" key="14">
    <source>
        <dbReference type="EMBL" id="URI09208.1"/>
    </source>
</evidence>
<dbReference type="PROSITE" id="PS50109">
    <property type="entry name" value="HIS_KIN"/>
    <property type="match status" value="1"/>
</dbReference>
<dbReference type="PANTHER" id="PTHR45436:SF5">
    <property type="entry name" value="SENSOR HISTIDINE KINASE TRCS"/>
    <property type="match status" value="1"/>
</dbReference>
<dbReference type="InterPro" id="IPR036890">
    <property type="entry name" value="HATPase_C_sf"/>
</dbReference>
<dbReference type="Pfam" id="PF00672">
    <property type="entry name" value="HAMP"/>
    <property type="match status" value="1"/>
</dbReference>
<comment type="subcellular location">
    <subcellularLocation>
        <location evidence="2">Membrane</location>
    </subcellularLocation>
</comment>
<dbReference type="InterPro" id="IPR036097">
    <property type="entry name" value="HisK_dim/P_sf"/>
</dbReference>
<dbReference type="SUPFAM" id="SSF55874">
    <property type="entry name" value="ATPase domain of HSP90 chaperone/DNA topoisomerase II/histidine kinase"/>
    <property type="match status" value="1"/>
</dbReference>
<evidence type="ECO:0000256" key="8">
    <source>
        <dbReference type="ARBA" id="ARBA00022989"/>
    </source>
</evidence>
<dbReference type="EC" id="2.7.13.3" evidence="3"/>
<dbReference type="InterPro" id="IPR050428">
    <property type="entry name" value="TCS_sensor_his_kinase"/>
</dbReference>
<dbReference type="InterPro" id="IPR004358">
    <property type="entry name" value="Sig_transdc_His_kin-like_C"/>
</dbReference>
<evidence type="ECO:0000256" key="5">
    <source>
        <dbReference type="ARBA" id="ARBA00022679"/>
    </source>
</evidence>
<protein>
    <recommendedName>
        <fullName evidence="3">histidine kinase</fullName>
        <ecNumber evidence="3">2.7.13.3</ecNumber>
    </recommendedName>
</protein>
<evidence type="ECO:0000256" key="4">
    <source>
        <dbReference type="ARBA" id="ARBA00022553"/>
    </source>
</evidence>
<keyword evidence="5 14" id="KW-0808">Transferase</keyword>
<dbReference type="CDD" id="cd06225">
    <property type="entry name" value="HAMP"/>
    <property type="match status" value="1"/>
</dbReference>
<dbReference type="Gene3D" id="3.30.565.10">
    <property type="entry name" value="Histidine kinase-like ATPase, C-terminal domain"/>
    <property type="match status" value="1"/>
</dbReference>
<dbReference type="InterPro" id="IPR003661">
    <property type="entry name" value="HisK_dim/P_dom"/>
</dbReference>
<evidence type="ECO:0000256" key="9">
    <source>
        <dbReference type="ARBA" id="ARBA00023012"/>
    </source>
</evidence>
<evidence type="ECO:0000256" key="6">
    <source>
        <dbReference type="ARBA" id="ARBA00022692"/>
    </source>
</evidence>
<dbReference type="CDD" id="cd00082">
    <property type="entry name" value="HisKA"/>
    <property type="match status" value="1"/>
</dbReference>
<dbReference type="RefSeq" id="WP_250197440.1">
    <property type="nucleotide sequence ID" value="NZ_CP097636.1"/>
</dbReference>
<dbReference type="SMART" id="SM00388">
    <property type="entry name" value="HisKA"/>
    <property type="match status" value="1"/>
</dbReference>
<dbReference type="PANTHER" id="PTHR45436">
    <property type="entry name" value="SENSOR HISTIDINE KINASE YKOH"/>
    <property type="match status" value="1"/>
</dbReference>
<feature type="domain" description="HAMP" evidence="13">
    <location>
        <begin position="189"/>
        <end position="241"/>
    </location>
</feature>
<dbReference type="Gene3D" id="1.10.287.130">
    <property type="match status" value="1"/>
</dbReference>
<evidence type="ECO:0000256" key="1">
    <source>
        <dbReference type="ARBA" id="ARBA00000085"/>
    </source>
</evidence>
<keyword evidence="10 11" id="KW-0472">Membrane</keyword>
<feature type="domain" description="Histidine kinase" evidence="12">
    <location>
        <begin position="249"/>
        <end position="466"/>
    </location>
</feature>
<evidence type="ECO:0000256" key="10">
    <source>
        <dbReference type="ARBA" id="ARBA00023136"/>
    </source>
</evidence>
<organism evidence="14 15">
    <name type="scientific">Aquincola tertiaricarbonis</name>
    <dbReference type="NCBI Taxonomy" id="391953"/>
    <lineage>
        <taxon>Bacteria</taxon>
        <taxon>Pseudomonadati</taxon>
        <taxon>Pseudomonadota</taxon>
        <taxon>Betaproteobacteria</taxon>
        <taxon>Burkholderiales</taxon>
        <taxon>Sphaerotilaceae</taxon>
        <taxon>Aquincola</taxon>
    </lineage>
</organism>
<feature type="transmembrane region" description="Helical" evidence="11">
    <location>
        <begin position="168"/>
        <end position="188"/>
    </location>
</feature>
<dbReference type="SMART" id="SM00387">
    <property type="entry name" value="HATPase_c"/>
    <property type="match status" value="1"/>
</dbReference>
<evidence type="ECO:0000256" key="2">
    <source>
        <dbReference type="ARBA" id="ARBA00004370"/>
    </source>
</evidence>
<gene>
    <name evidence="14" type="primary">baeS</name>
    <name evidence="14" type="ORF">MW290_26960</name>
</gene>
<evidence type="ECO:0000259" key="12">
    <source>
        <dbReference type="PROSITE" id="PS50109"/>
    </source>
</evidence>
<dbReference type="SMART" id="SM00304">
    <property type="entry name" value="HAMP"/>
    <property type="match status" value="1"/>
</dbReference>
<dbReference type="PRINTS" id="PR00344">
    <property type="entry name" value="BCTRLSENSOR"/>
</dbReference>
<sequence>MKISITARLFLAVLAIAAFAVLAMGVAAHWSYTRGFIGYLNEQALLRMDAAVPRLARAYAASGSWGFVQGNRPEWFRILRSPADAASVPAAGSGQPARPVSDLTGALLRFTLLDDQERFVVGYGAVDADSVRREIVVDGERVGWLLMAPFQTVSGGADQRFERHQIRFSWTIGAVCVLLAAVIALWVARRLLRPVRRVAEATHRLAAGEYGSRVVVDADDEVGQLARDFNTLADTLERNERMRRDFLADVSHELRTPLGVLHGELEAIEDGVHAMTPATVKSLQAEVATLNKLVSDLYDLSLADVGALTYRKAPVDIVDLLRTTLDAFAGRLAEAGLTLRTEWPAEPPVVLADERRLQQLFNNLMENSVRYTDAGGLLLVRVQAEPGGQAVKLEFEDSAPGVPAHRVTRLFDRFYRVEGSRSRASGGAGLGLAICRSIVAAHGGRIDAGPSALGGLAMRVVLPTSGEAAA</sequence>
<comment type="catalytic activity">
    <reaction evidence="1">
        <text>ATP + protein L-histidine = ADP + protein N-phospho-L-histidine.</text>
        <dbReference type="EC" id="2.7.13.3"/>
    </reaction>
</comment>